<dbReference type="Proteomes" id="UP000465846">
    <property type="component" value="Chromosome"/>
</dbReference>
<dbReference type="EMBL" id="CP048739">
    <property type="protein sequence ID" value="QIB75313.1"/>
    <property type="molecule type" value="Genomic_DNA"/>
</dbReference>
<accession>A0A6C0UL50</accession>
<proteinExistence type="predicted"/>
<reference evidence="1 2" key="1">
    <citation type="submission" date="2020-02" db="EMBL/GenBank/DDBJ databases">
        <title>Whole genome sequence of Halogeometricum borinquense strain wsp4.</title>
        <authorList>
            <person name="Verma D.K."/>
            <person name="Gopal K."/>
            <person name="Prasad E.S."/>
        </authorList>
    </citation>
    <scope>NUCLEOTIDE SEQUENCE [LARGE SCALE GENOMIC DNA]</scope>
    <source>
        <strain evidence="2">wsp4</strain>
    </source>
</reference>
<dbReference type="AlphaFoldDB" id="A0A6C0UL50"/>
<dbReference type="RefSeq" id="WP_163487093.1">
    <property type="nucleotide sequence ID" value="NZ_CP048739.1"/>
</dbReference>
<organism evidence="1 2">
    <name type="scientific">Halogeometricum borinquense</name>
    <dbReference type="NCBI Taxonomy" id="60847"/>
    <lineage>
        <taxon>Archaea</taxon>
        <taxon>Methanobacteriati</taxon>
        <taxon>Methanobacteriota</taxon>
        <taxon>Stenosarchaea group</taxon>
        <taxon>Halobacteria</taxon>
        <taxon>Halobacteriales</taxon>
        <taxon>Haloferacaceae</taxon>
        <taxon>Halogeometricum</taxon>
    </lineage>
</organism>
<dbReference type="GeneID" id="44080549"/>
<evidence type="ECO:0000313" key="1">
    <source>
        <dbReference type="EMBL" id="QIB75313.1"/>
    </source>
</evidence>
<gene>
    <name evidence="1" type="ORF">G3I44_14070</name>
</gene>
<evidence type="ECO:0000313" key="2">
    <source>
        <dbReference type="Proteomes" id="UP000465846"/>
    </source>
</evidence>
<name>A0A6C0UL50_9EURY</name>
<protein>
    <submittedName>
        <fullName evidence="1">Uncharacterized protein</fullName>
    </submittedName>
</protein>
<sequence length="68" mass="7221">MSRSQESLGGFIGLSGRAMYACPRCGRSAPYDVEAMTASGSFDCPSCRLDMDDAPLLERVTEPGEVTA</sequence>